<proteinExistence type="inferred from homology"/>
<dbReference type="Proteomes" id="UP000298179">
    <property type="component" value="Unassembled WGS sequence"/>
</dbReference>
<dbReference type="EMBL" id="SOZD01000004">
    <property type="protein sequence ID" value="TFF22128.1"/>
    <property type="molecule type" value="Genomic_DNA"/>
</dbReference>
<dbReference type="InterPro" id="IPR036165">
    <property type="entry name" value="YefM-like_sf"/>
</dbReference>
<reference evidence="2 3" key="1">
    <citation type="submission" date="2019-03" db="EMBL/GenBank/DDBJ databases">
        <title>Jiella endophytica sp. nov., a novel endophytic bacterium isolated from root of Ficus microcarpa Linn. f.</title>
        <authorList>
            <person name="Tuo L."/>
        </authorList>
    </citation>
    <scope>NUCLEOTIDE SEQUENCE [LARGE SCALE GENOMIC DNA]</scope>
    <source>
        <strain evidence="2 3">CBS5Q-3</strain>
    </source>
</reference>
<evidence type="ECO:0000313" key="3">
    <source>
        <dbReference type="Proteomes" id="UP000298179"/>
    </source>
</evidence>
<dbReference type="NCBIfam" id="TIGR01552">
    <property type="entry name" value="phd_fam"/>
    <property type="match status" value="1"/>
</dbReference>
<dbReference type="OrthoDB" id="165038at2"/>
<dbReference type="SUPFAM" id="SSF143120">
    <property type="entry name" value="YefM-like"/>
    <property type="match status" value="1"/>
</dbReference>
<keyword evidence="3" id="KW-1185">Reference proteome</keyword>
<comment type="similarity">
    <text evidence="1">Belongs to the phD/YefM antitoxin family.</text>
</comment>
<sequence>MTSLSHSTSTVTSAADREVVALTHHGREKYVLMRVEEYEKLAQRGRDPRHVGYVDEMPEPLRELFLGQVRDRSVGDLNLVEGEASYDPSHRVQLIADDDQVG</sequence>
<protein>
    <submittedName>
        <fullName evidence="2">Type II toxin-antitoxin system prevent-host-death family antitoxin</fullName>
    </submittedName>
</protein>
<accession>A0A4Y8RHL0</accession>
<evidence type="ECO:0000313" key="2">
    <source>
        <dbReference type="EMBL" id="TFF22128.1"/>
    </source>
</evidence>
<dbReference type="AlphaFoldDB" id="A0A4Y8RHL0"/>
<comment type="caution">
    <text evidence="2">The sequence shown here is derived from an EMBL/GenBank/DDBJ whole genome shotgun (WGS) entry which is preliminary data.</text>
</comment>
<organism evidence="2 3">
    <name type="scientific">Jiella endophytica</name>
    <dbReference type="NCBI Taxonomy" id="2558362"/>
    <lineage>
        <taxon>Bacteria</taxon>
        <taxon>Pseudomonadati</taxon>
        <taxon>Pseudomonadota</taxon>
        <taxon>Alphaproteobacteria</taxon>
        <taxon>Hyphomicrobiales</taxon>
        <taxon>Aurantimonadaceae</taxon>
        <taxon>Jiella</taxon>
    </lineage>
</organism>
<name>A0A4Y8RHL0_9HYPH</name>
<gene>
    <name evidence="2" type="ORF">E3C22_13895</name>
</gene>
<evidence type="ECO:0000256" key="1">
    <source>
        <dbReference type="ARBA" id="ARBA00009981"/>
    </source>
</evidence>